<feature type="region of interest" description="Disordered" evidence="1">
    <location>
        <begin position="1"/>
        <end position="37"/>
    </location>
</feature>
<reference evidence="2 3" key="1">
    <citation type="journal article" date="2016" name="DNA Res.">
        <title>Genome sequence of Aspergillus luchuensis NBRC 4314.</title>
        <authorList>
            <person name="Yamada O."/>
            <person name="Machida M."/>
            <person name="Hosoyama A."/>
            <person name="Goto M."/>
            <person name="Takahashi T."/>
            <person name="Futagami T."/>
            <person name="Yamagata Y."/>
            <person name="Takeuchi M."/>
            <person name="Kobayashi T."/>
            <person name="Koike H."/>
            <person name="Abe K."/>
            <person name="Asai K."/>
            <person name="Arita M."/>
            <person name="Fujita N."/>
            <person name="Fukuda K."/>
            <person name="Higa K."/>
            <person name="Horikawa H."/>
            <person name="Ishikawa T."/>
            <person name="Jinno K."/>
            <person name="Kato Y."/>
            <person name="Kirimura K."/>
            <person name="Mizutani O."/>
            <person name="Nakasone K."/>
            <person name="Sano M."/>
            <person name="Shiraishi Y."/>
            <person name="Tsukahara M."/>
            <person name="Gomi K."/>
        </authorList>
    </citation>
    <scope>NUCLEOTIDE SEQUENCE [LARGE SCALE GENOMIC DNA]</scope>
    <source>
        <strain evidence="2 3">RIB 2604</strain>
    </source>
</reference>
<reference evidence="3" key="2">
    <citation type="submission" date="2016-02" db="EMBL/GenBank/DDBJ databases">
        <title>Genome sequencing of Aspergillus luchuensis NBRC 4314.</title>
        <authorList>
            <person name="Yamada O."/>
        </authorList>
    </citation>
    <scope>NUCLEOTIDE SEQUENCE [LARGE SCALE GENOMIC DNA]</scope>
    <source>
        <strain evidence="3">RIB 2604</strain>
    </source>
</reference>
<gene>
    <name evidence="2" type="ORF">RIB2604_01807350</name>
</gene>
<name>A0A146FI36_ASPKA</name>
<evidence type="ECO:0000313" key="3">
    <source>
        <dbReference type="Proteomes" id="UP000075230"/>
    </source>
</evidence>
<dbReference type="AlphaFoldDB" id="A0A146FI36"/>
<proteinExistence type="predicted"/>
<dbReference type="EMBL" id="BCWF01000018">
    <property type="protein sequence ID" value="GAT24901.1"/>
    <property type="molecule type" value="Genomic_DNA"/>
</dbReference>
<sequence>MKKSGQSEGAHIEGLDLCTPKKIPHTPPVTGGKTMGERVTARNTTAAGGRNVPADTLRHPFGTHQEGAVGLIVRAPVHLARTGQANGQGADVLQTGLACRAKPEIIDRHLQWRKQGRRVRQPHHGADESFADRYLLISRGRGVLVTRGSL</sequence>
<accession>A0A146FI36</accession>
<evidence type="ECO:0000256" key="1">
    <source>
        <dbReference type="SAM" id="MobiDB-lite"/>
    </source>
</evidence>
<dbReference type="Proteomes" id="UP000075230">
    <property type="component" value="Unassembled WGS sequence"/>
</dbReference>
<protein>
    <submittedName>
        <fullName evidence="2">Uncharacterized protein</fullName>
    </submittedName>
</protein>
<comment type="caution">
    <text evidence="2">The sequence shown here is derived from an EMBL/GenBank/DDBJ whole genome shotgun (WGS) entry which is preliminary data.</text>
</comment>
<organism evidence="2 3">
    <name type="scientific">Aspergillus kawachii</name>
    <name type="common">White koji mold</name>
    <name type="synonym">Aspergillus awamori var. kawachi</name>
    <dbReference type="NCBI Taxonomy" id="1069201"/>
    <lineage>
        <taxon>Eukaryota</taxon>
        <taxon>Fungi</taxon>
        <taxon>Dikarya</taxon>
        <taxon>Ascomycota</taxon>
        <taxon>Pezizomycotina</taxon>
        <taxon>Eurotiomycetes</taxon>
        <taxon>Eurotiomycetidae</taxon>
        <taxon>Eurotiales</taxon>
        <taxon>Aspergillaceae</taxon>
        <taxon>Aspergillus</taxon>
        <taxon>Aspergillus subgen. Circumdati</taxon>
    </lineage>
</organism>
<evidence type="ECO:0000313" key="2">
    <source>
        <dbReference type="EMBL" id="GAT24901.1"/>
    </source>
</evidence>